<name>A0A3N0GJI0_9ACTN</name>
<evidence type="ECO:0000256" key="7">
    <source>
        <dbReference type="ARBA" id="ARBA00022840"/>
    </source>
</evidence>
<dbReference type="SUPFAM" id="SSF56112">
    <property type="entry name" value="Protein kinase-like (PK-like)"/>
    <property type="match status" value="1"/>
</dbReference>
<feature type="transmembrane region" description="Helical" evidence="11">
    <location>
        <begin position="304"/>
        <end position="325"/>
    </location>
</feature>
<evidence type="ECO:0000256" key="10">
    <source>
        <dbReference type="SAM" id="MobiDB-lite"/>
    </source>
</evidence>
<dbReference type="PROSITE" id="PS00108">
    <property type="entry name" value="PROTEIN_KINASE_ST"/>
    <property type="match status" value="1"/>
</dbReference>
<dbReference type="AlphaFoldDB" id="A0A3N0GJI0"/>
<reference evidence="13 14" key="1">
    <citation type="submission" date="2018-11" db="EMBL/GenBank/DDBJ databases">
        <authorList>
            <person name="Li F."/>
        </authorList>
    </citation>
    <scope>NUCLEOTIDE SEQUENCE [LARGE SCALE GENOMIC DNA]</scope>
    <source>
        <strain evidence="13 14">Gsoil 818</strain>
    </source>
</reference>
<sequence length="443" mass="45939">MMGTGQRAERYTRRHRLATGGMGEVWLAHDEVLHRDVAVKYLKHEYADDEGFRTRFLQEARSAASLQHPNVATVFDFGAGDVDEDHPPFLVMEYVEGRTLSDLLAGGRALDAEQARLLVTQAADALAAAHAIGLVHRDVKPGNFMVTPDGVVKITDFGIARAGDGMALTETGQLLGTPSYISPEQAEGHTATPASDVYGLGVVLFECLAGHRPFQAESPVALALAHIREPVPELPEHVPAGLAEVTRRAMAKRPEERYADGSELAAALHALAPEQTMLLTGPLPAAPPVAPEPGGFGTLARRRAALWAALAVLAVVAIAVVTALASRGGETDNTPSGGSSSPSGNVSSAAPADVTVDPAAYVGKPVADVRAALGALGLHTRVVTVANPGGHTVGTVATLAPTGSVKAGATIRLDVWGAVQKPQPGTTKHHGGGPDKGHGKGKH</sequence>
<dbReference type="Gene3D" id="1.10.510.10">
    <property type="entry name" value="Transferase(Phosphotransferase) domain 1"/>
    <property type="match status" value="1"/>
</dbReference>
<comment type="caution">
    <text evidence="13">The sequence shown here is derived from an EMBL/GenBank/DDBJ whole genome shotgun (WGS) entry which is preliminary data.</text>
</comment>
<keyword evidence="4" id="KW-0677">Repeat</keyword>
<keyword evidence="2 13" id="KW-0723">Serine/threonine-protein kinase</keyword>
<dbReference type="PROSITE" id="PS50011">
    <property type="entry name" value="PROTEIN_KINASE_DOM"/>
    <property type="match status" value="1"/>
</dbReference>
<keyword evidence="11" id="KW-1133">Transmembrane helix</keyword>
<evidence type="ECO:0000256" key="4">
    <source>
        <dbReference type="ARBA" id="ARBA00022737"/>
    </source>
</evidence>
<dbReference type="GO" id="GO:0004674">
    <property type="term" value="F:protein serine/threonine kinase activity"/>
    <property type="evidence" value="ECO:0007669"/>
    <property type="project" value="UniProtKB-KW"/>
</dbReference>
<evidence type="ECO:0000256" key="8">
    <source>
        <dbReference type="ARBA" id="ARBA00047899"/>
    </source>
</evidence>
<keyword evidence="7" id="KW-0067">ATP-binding</keyword>
<feature type="region of interest" description="Disordered" evidence="10">
    <location>
        <begin position="420"/>
        <end position="443"/>
    </location>
</feature>
<dbReference type="Gene3D" id="3.30.200.20">
    <property type="entry name" value="Phosphorylase Kinase, domain 1"/>
    <property type="match status" value="1"/>
</dbReference>
<dbReference type="GO" id="GO:0005524">
    <property type="term" value="F:ATP binding"/>
    <property type="evidence" value="ECO:0007669"/>
    <property type="project" value="UniProtKB-KW"/>
</dbReference>
<dbReference type="InterPro" id="IPR005543">
    <property type="entry name" value="PASTA_dom"/>
</dbReference>
<evidence type="ECO:0000256" key="2">
    <source>
        <dbReference type="ARBA" id="ARBA00022527"/>
    </source>
</evidence>
<feature type="region of interest" description="Disordered" evidence="10">
    <location>
        <begin position="328"/>
        <end position="351"/>
    </location>
</feature>
<dbReference type="Proteomes" id="UP000279994">
    <property type="component" value="Unassembled WGS sequence"/>
</dbReference>
<feature type="domain" description="Protein kinase" evidence="12">
    <location>
        <begin position="11"/>
        <end position="272"/>
    </location>
</feature>
<dbReference type="CDD" id="cd14014">
    <property type="entry name" value="STKc_PknB_like"/>
    <property type="match status" value="1"/>
</dbReference>
<dbReference type="EC" id="2.7.11.1" evidence="1"/>
<evidence type="ECO:0000256" key="1">
    <source>
        <dbReference type="ARBA" id="ARBA00012513"/>
    </source>
</evidence>
<dbReference type="Pfam" id="PF00069">
    <property type="entry name" value="Pkinase"/>
    <property type="match status" value="1"/>
</dbReference>
<evidence type="ECO:0000313" key="14">
    <source>
        <dbReference type="Proteomes" id="UP000279994"/>
    </source>
</evidence>
<dbReference type="InterPro" id="IPR000719">
    <property type="entry name" value="Prot_kinase_dom"/>
</dbReference>
<dbReference type="InterPro" id="IPR008271">
    <property type="entry name" value="Ser/Thr_kinase_AS"/>
</dbReference>
<gene>
    <name evidence="13" type="ORF">EFL26_18615</name>
</gene>
<dbReference type="CDD" id="cd06577">
    <property type="entry name" value="PASTA_pknB"/>
    <property type="match status" value="1"/>
</dbReference>
<feature type="compositionally biased region" description="Basic and acidic residues" evidence="10">
    <location>
        <begin position="432"/>
        <end position="443"/>
    </location>
</feature>
<dbReference type="PANTHER" id="PTHR43289">
    <property type="entry name" value="MITOGEN-ACTIVATED PROTEIN KINASE KINASE KINASE 20-RELATED"/>
    <property type="match status" value="1"/>
</dbReference>
<evidence type="ECO:0000259" key="12">
    <source>
        <dbReference type="PROSITE" id="PS50011"/>
    </source>
</evidence>
<keyword evidence="11" id="KW-0812">Transmembrane</keyword>
<protein>
    <recommendedName>
        <fullName evidence="1">non-specific serine/threonine protein kinase</fullName>
        <ecNumber evidence="1">2.7.11.1</ecNumber>
    </recommendedName>
</protein>
<keyword evidence="14" id="KW-1185">Reference proteome</keyword>
<comment type="catalytic activity">
    <reaction evidence="9">
        <text>L-seryl-[protein] + ATP = O-phospho-L-seryl-[protein] + ADP + H(+)</text>
        <dbReference type="Rhea" id="RHEA:17989"/>
        <dbReference type="Rhea" id="RHEA-COMP:9863"/>
        <dbReference type="Rhea" id="RHEA-COMP:11604"/>
        <dbReference type="ChEBI" id="CHEBI:15378"/>
        <dbReference type="ChEBI" id="CHEBI:29999"/>
        <dbReference type="ChEBI" id="CHEBI:30616"/>
        <dbReference type="ChEBI" id="CHEBI:83421"/>
        <dbReference type="ChEBI" id="CHEBI:456216"/>
        <dbReference type="EC" id="2.7.11.1"/>
    </reaction>
</comment>
<feature type="compositionally biased region" description="Low complexity" evidence="10">
    <location>
        <begin position="335"/>
        <end position="351"/>
    </location>
</feature>
<accession>A0A3N0GJI0</accession>
<dbReference type="GO" id="GO:0045717">
    <property type="term" value="P:negative regulation of fatty acid biosynthetic process"/>
    <property type="evidence" value="ECO:0007669"/>
    <property type="project" value="UniProtKB-ARBA"/>
</dbReference>
<proteinExistence type="predicted"/>
<evidence type="ECO:0000313" key="13">
    <source>
        <dbReference type="EMBL" id="RNM12627.1"/>
    </source>
</evidence>
<dbReference type="FunFam" id="1.10.510.10:FF:000021">
    <property type="entry name" value="Serine/threonine protein kinase"/>
    <property type="match status" value="1"/>
</dbReference>
<evidence type="ECO:0000256" key="11">
    <source>
        <dbReference type="SAM" id="Phobius"/>
    </source>
</evidence>
<keyword evidence="5" id="KW-0547">Nucleotide-binding</keyword>
<organism evidence="13 14">
    <name type="scientific">Nocardioides pocheonensis</name>
    <dbReference type="NCBI Taxonomy" id="661485"/>
    <lineage>
        <taxon>Bacteria</taxon>
        <taxon>Bacillati</taxon>
        <taxon>Actinomycetota</taxon>
        <taxon>Actinomycetes</taxon>
        <taxon>Propionibacteriales</taxon>
        <taxon>Nocardioidaceae</taxon>
        <taxon>Nocardioides</taxon>
    </lineage>
</organism>
<evidence type="ECO:0000256" key="6">
    <source>
        <dbReference type="ARBA" id="ARBA00022777"/>
    </source>
</evidence>
<keyword evidence="11" id="KW-0472">Membrane</keyword>
<evidence type="ECO:0000256" key="9">
    <source>
        <dbReference type="ARBA" id="ARBA00048679"/>
    </source>
</evidence>
<keyword evidence="3" id="KW-0808">Transferase</keyword>
<dbReference type="InterPro" id="IPR011009">
    <property type="entry name" value="Kinase-like_dom_sf"/>
</dbReference>
<evidence type="ECO:0000256" key="5">
    <source>
        <dbReference type="ARBA" id="ARBA00022741"/>
    </source>
</evidence>
<dbReference type="OrthoDB" id="9769043at2"/>
<evidence type="ECO:0000256" key="3">
    <source>
        <dbReference type="ARBA" id="ARBA00022679"/>
    </source>
</evidence>
<comment type="catalytic activity">
    <reaction evidence="8">
        <text>L-threonyl-[protein] + ATP = O-phospho-L-threonyl-[protein] + ADP + H(+)</text>
        <dbReference type="Rhea" id="RHEA:46608"/>
        <dbReference type="Rhea" id="RHEA-COMP:11060"/>
        <dbReference type="Rhea" id="RHEA-COMP:11605"/>
        <dbReference type="ChEBI" id="CHEBI:15378"/>
        <dbReference type="ChEBI" id="CHEBI:30013"/>
        <dbReference type="ChEBI" id="CHEBI:30616"/>
        <dbReference type="ChEBI" id="CHEBI:61977"/>
        <dbReference type="ChEBI" id="CHEBI:456216"/>
        <dbReference type="EC" id="2.7.11.1"/>
    </reaction>
</comment>
<dbReference type="FunFam" id="3.30.200.20:FF:000035">
    <property type="entry name" value="Serine/threonine protein kinase Stk1"/>
    <property type="match status" value="1"/>
</dbReference>
<dbReference type="SMART" id="SM00220">
    <property type="entry name" value="S_TKc"/>
    <property type="match status" value="1"/>
</dbReference>
<dbReference type="PANTHER" id="PTHR43289:SF6">
    <property type="entry name" value="SERINE_THREONINE-PROTEIN KINASE NEKL-3"/>
    <property type="match status" value="1"/>
</dbReference>
<keyword evidence="6 13" id="KW-0418">Kinase</keyword>
<dbReference type="EMBL" id="RJSF01000044">
    <property type="protein sequence ID" value="RNM12627.1"/>
    <property type="molecule type" value="Genomic_DNA"/>
</dbReference>